<dbReference type="AlphaFoldDB" id="A0A0G0K8Q4"/>
<accession>A0A0G0K8Q4</accession>
<reference evidence="2 3" key="1">
    <citation type="journal article" date="2015" name="Nature">
        <title>rRNA introns, odd ribosomes, and small enigmatic genomes across a large radiation of phyla.</title>
        <authorList>
            <person name="Brown C.T."/>
            <person name="Hug L.A."/>
            <person name="Thomas B.C."/>
            <person name="Sharon I."/>
            <person name="Castelle C.J."/>
            <person name="Singh A."/>
            <person name="Wilkins M.J."/>
            <person name="Williams K.H."/>
            <person name="Banfield J.F."/>
        </authorList>
    </citation>
    <scope>NUCLEOTIDE SEQUENCE [LARGE SCALE GENOMIC DNA]</scope>
</reference>
<organism evidence="2 3">
    <name type="scientific">Candidatus Roizmanbacteria bacterium GW2011_GWA2_37_7</name>
    <dbReference type="NCBI Taxonomy" id="1618481"/>
    <lineage>
        <taxon>Bacteria</taxon>
        <taxon>Candidatus Roizmaniibacteriota</taxon>
    </lineage>
</organism>
<dbReference type="EMBL" id="LBTJ01000048">
    <property type="protein sequence ID" value="KKQ36986.1"/>
    <property type="molecule type" value="Genomic_DNA"/>
</dbReference>
<sequence length="70" mass="7541">MTTIVNSATPTKDSNGMGFLIGVVVLIGFVLILLYFGLPLLRNMGTPQINVPAPQINMPDKVDVNVNQTK</sequence>
<keyword evidence="1" id="KW-1133">Transmembrane helix</keyword>
<keyword evidence="1" id="KW-0472">Membrane</keyword>
<evidence type="ECO:0000256" key="1">
    <source>
        <dbReference type="SAM" id="Phobius"/>
    </source>
</evidence>
<keyword evidence="1" id="KW-0812">Transmembrane</keyword>
<evidence type="ECO:0000313" key="3">
    <source>
        <dbReference type="Proteomes" id="UP000034471"/>
    </source>
</evidence>
<comment type="caution">
    <text evidence="2">The sequence shown here is derived from an EMBL/GenBank/DDBJ whole genome shotgun (WGS) entry which is preliminary data.</text>
</comment>
<dbReference type="Proteomes" id="UP000034471">
    <property type="component" value="Unassembled WGS sequence"/>
</dbReference>
<proteinExistence type="predicted"/>
<evidence type="ECO:0000313" key="2">
    <source>
        <dbReference type="EMBL" id="KKQ36986.1"/>
    </source>
</evidence>
<name>A0A0G0K8Q4_9BACT</name>
<feature type="transmembrane region" description="Helical" evidence="1">
    <location>
        <begin position="17"/>
        <end position="38"/>
    </location>
</feature>
<protein>
    <submittedName>
        <fullName evidence="2">Uncharacterized protein</fullName>
    </submittedName>
</protein>
<dbReference type="STRING" id="1618481.US54_C0048G0016"/>
<gene>
    <name evidence="2" type="ORF">US54_C0048G0016</name>
</gene>